<evidence type="ECO:0000313" key="4">
    <source>
        <dbReference type="EMBL" id="KAK7106081.1"/>
    </source>
</evidence>
<evidence type="ECO:0000259" key="3">
    <source>
        <dbReference type="PROSITE" id="PS50835"/>
    </source>
</evidence>
<reference evidence="4 5" key="1">
    <citation type="submission" date="2024-02" db="EMBL/GenBank/DDBJ databases">
        <title>Chromosome-scale genome assembly of the rough periwinkle Littorina saxatilis.</title>
        <authorList>
            <person name="De Jode A."/>
            <person name="Faria R."/>
            <person name="Formenti G."/>
            <person name="Sims Y."/>
            <person name="Smith T.P."/>
            <person name="Tracey A."/>
            <person name="Wood J.M.D."/>
            <person name="Zagrodzka Z.B."/>
            <person name="Johannesson K."/>
            <person name="Butlin R.K."/>
            <person name="Leder E.H."/>
        </authorList>
    </citation>
    <scope>NUCLEOTIDE SEQUENCE [LARGE SCALE GENOMIC DNA]</scope>
    <source>
        <strain evidence="4">Snail1</strain>
        <tissue evidence="4">Muscle</tissue>
    </source>
</reference>
<dbReference type="SUPFAM" id="SSF48726">
    <property type="entry name" value="Immunoglobulin"/>
    <property type="match status" value="1"/>
</dbReference>
<keyword evidence="2" id="KW-0472">Membrane</keyword>
<evidence type="ECO:0000256" key="2">
    <source>
        <dbReference type="SAM" id="Phobius"/>
    </source>
</evidence>
<sequence>MAVLLGKLHLISSENCVTFQLTNTPNITKETPSFTLTFHIINTCDSEIFMVKLLGKSEAAQNVFDTLCQMIHTDGTCISSRGCTCSEASREYSVTGRIRGVTDEWALSVKLQNGVSFQQLIEIGQKKSPPRIESIMFHSGGKPVSSPVSQNSSVTVVCTWDSGYPPMTTLPRLINPSGQDIGVTHIPNGVNTIQHIMHNVQCEDAGEYVCEADSGTSRKSDSLLVKCAPSFAGVKNREFRVAPGGNLYLRLPVRSHSVSLEQCELKEVLPDFILTFKSCQSSDRSLHLIGSPPDMTLLLNLSNVTSKSHGTWTLGLGNDVGVGYLTFSVNVTSDISMETSSPVFEGETKEITTDFLAKLSDTTTQTPSLGIIVGVVGGLLLFVIVVVVVVCLLVKRRGTALPPPAPHTFRRVARAEGNVDVVFHVEPASDENDGSQQNVHNHIYSEIPDDETDEASDDSASPEPESEASSSDYLNPTASSAERTAPTQTSVSVEVTATIHATEASTNEDNPSKKLNHEEQTAEEHVKEDDSDESKAPEENARAEGEEAESFGVHSSGARAEPPYENTVDLLIQ</sequence>
<proteinExistence type="predicted"/>
<feature type="compositionally biased region" description="Polar residues" evidence="1">
    <location>
        <begin position="473"/>
        <end position="495"/>
    </location>
</feature>
<dbReference type="InterPro" id="IPR013783">
    <property type="entry name" value="Ig-like_fold"/>
</dbReference>
<protein>
    <recommendedName>
        <fullName evidence="3">Ig-like domain-containing protein</fullName>
    </recommendedName>
</protein>
<feature type="transmembrane region" description="Helical" evidence="2">
    <location>
        <begin position="369"/>
        <end position="394"/>
    </location>
</feature>
<dbReference type="InterPro" id="IPR036179">
    <property type="entry name" value="Ig-like_dom_sf"/>
</dbReference>
<dbReference type="EMBL" id="JBAMIC010000007">
    <property type="protein sequence ID" value="KAK7106081.1"/>
    <property type="molecule type" value="Genomic_DNA"/>
</dbReference>
<name>A0AAN9GFC0_9CAEN</name>
<evidence type="ECO:0000256" key="1">
    <source>
        <dbReference type="SAM" id="MobiDB-lite"/>
    </source>
</evidence>
<dbReference type="Proteomes" id="UP001374579">
    <property type="component" value="Unassembled WGS sequence"/>
</dbReference>
<dbReference type="Gene3D" id="2.60.40.10">
    <property type="entry name" value="Immunoglobulins"/>
    <property type="match status" value="1"/>
</dbReference>
<accession>A0AAN9GFC0</accession>
<feature type="compositionally biased region" description="Basic and acidic residues" evidence="1">
    <location>
        <begin position="510"/>
        <end position="545"/>
    </location>
</feature>
<feature type="domain" description="Ig-like" evidence="3">
    <location>
        <begin position="130"/>
        <end position="226"/>
    </location>
</feature>
<keyword evidence="2" id="KW-1133">Transmembrane helix</keyword>
<keyword evidence="5" id="KW-1185">Reference proteome</keyword>
<gene>
    <name evidence="4" type="ORF">V1264_017379</name>
</gene>
<dbReference type="InterPro" id="IPR007110">
    <property type="entry name" value="Ig-like_dom"/>
</dbReference>
<comment type="caution">
    <text evidence="4">The sequence shown here is derived from an EMBL/GenBank/DDBJ whole genome shotgun (WGS) entry which is preliminary data.</text>
</comment>
<feature type="compositionally biased region" description="Acidic residues" evidence="1">
    <location>
        <begin position="447"/>
        <end position="457"/>
    </location>
</feature>
<feature type="compositionally biased region" description="Low complexity" evidence="1">
    <location>
        <begin position="458"/>
        <end position="472"/>
    </location>
</feature>
<dbReference type="PROSITE" id="PS50835">
    <property type="entry name" value="IG_LIKE"/>
    <property type="match status" value="1"/>
</dbReference>
<dbReference type="AlphaFoldDB" id="A0AAN9GFC0"/>
<keyword evidence="2" id="KW-0812">Transmembrane</keyword>
<evidence type="ECO:0000313" key="5">
    <source>
        <dbReference type="Proteomes" id="UP001374579"/>
    </source>
</evidence>
<organism evidence="4 5">
    <name type="scientific">Littorina saxatilis</name>
    <dbReference type="NCBI Taxonomy" id="31220"/>
    <lineage>
        <taxon>Eukaryota</taxon>
        <taxon>Metazoa</taxon>
        <taxon>Spiralia</taxon>
        <taxon>Lophotrochozoa</taxon>
        <taxon>Mollusca</taxon>
        <taxon>Gastropoda</taxon>
        <taxon>Caenogastropoda</taxon>
        <taxon>Littorinimorpha</taxon>
        <taxon>Littorinoidea</taxon>
        <taxon>Littorinidae</taxon>
        <taxon>Littorina</taxon>
    </lineage>
</organism>
<feature type="region of interest" description="Disordered" evidence="1">
    <location>
        <begin position="447"/>
        <end position="573"/>
    </location>
</feature>